<evidence type="ECO:0000313" key="12">
    <source>
        <dbReference type="Proteomes" id="UP000054408"/>
    </source>
</evidence>
<dbReference type="InterPro" id="IPR001452">
    <property type="entry name" value="SH3_domain"/>
</dbReference>
<keyword evidence="3" id="KW-0677">Repeat</keyword>
<dbReference type="PANTHER" id="PTHR11905:SF159">
    <property type="entry name" value="ADAM METALLOPROTEASE"/>
    <property type="match status" value="1"/>
</dbReference>
<dbReference type="SUPFAM" id="SSF57552">
    <property type="entry name" value="Blood coagulation inhibitor (disintegrin)"/>
    <property type="match status" value="8"/>
</dbReference>
<dbReference type="eggNOG" id="KOG3607">
    <property type="taxonomic scope" value="Eukaryota"/>
</dbReference>
<dbReference type="Pfam" id="PF13948">
    <property type="entry name" value="DUF4215"/>
    <property type="match status" value="1"/>
</dbReference>
<dbReference type="SMART" id="SM00050">
    <property type="entry name" value="DISIN"/>
    <property type="match status" value="3"/>
</dbReference>
<sequence length="1423" mass="146154">MQCHRLTIMSRWILILVALISLVLLPKTSASSDHLAAPLSLFSSAVLVTHHDVSSPHHEHPVQGRFAASMARTVHAAHLHPHLRNTNLLLHEIPVLKVLSADMVPDLGPIYGRVVSVSHSDDGAELMIIGRVVDSPDTPLSAEDRLAGSPSHFAAGGRFTLHVSHSGEHVSGEVSLFDHDTAFRWETNAEAGDGHVLLRRIHIDEHICRQDAIPPSAGDSDYDPAQDTIATRVLNPPSHNSKPGSPYVIFLDFDGHDASGSAWGDIVAGPYDIDSNTNSFSTTELTRISQIWELMAEDYAPFEITVTTIESVYNAVSESRRVRCVFTITDAWYPNAGGVAYVGVFSRPSNNLQPSWVFTKRLSGGSSKSCGEAGSHEVGHNMGLSHDGTSSVGYYTGHGSGITGWGPIMGVGYYQDLIQWSRGEYADANEQQDDLAIVGGSSNGFGFRADDHGDTLALATTLTDGATPAGAGYISTRADVDYFTITLGASGSMTFTIQPTSTNYYNLDIEARLYADSSLVSTVNPSADVKAIVTYSGVAGTTYHLRVDGVGKGSATGAGYTDYGSLGEYEILYSGPASGSGSVCGNSIVEAGEQCDPPSQACCTSTCQFRPSSYTCRSAVGVCDVAETCTGSSAGCPANAVATAGTTCRASTGPCDVAETCNGASTSCPANGFRSTVYVCRASAGVCDVAETCTGSSASCPADSFQPTSVVCRASTGVCDLAETCTGSSAPCPANSFAASGTSCDDGDVCSSPDSCNGAGICSGPSICACGNGVVEVGEQCDDGNLVSGDCCSSSCQIESLGTVCRAAAGPCDVAETCDGTTPTCPGDVLVSTGIVCREVAGVCDVAETCTGTSASCPADNFVSSATVCRFAAGVCDVAESCTGSSPLCPANARRAGEICRPAAGSLCDQPEVCSSSSDDCPPDTFLPSGTPCNNGAACDGTSDTCDGTGPNSCVGSNPAGCVFTCGDGVVEPGEQCDDGNTVNGDCCSATCQFESSSTPCATASCNGMCNGAGSCITQPFCCLTDAQCDDGRACTIDTCGSDEVCHNDPAPAGTSCDDQQDCTINDVCSGVDGVCRGENSCPAGCGLHGICCHSACECMFGWDSEPTCSIGPDPLSLGFPLESVVNSEREGRAFTVLLPGGVDVVISVTSASSATAGTRAASGVYLYGSFSEIPNRASGLVIHEYTSERAELETHSFVVNSTRSGLLFVSVFRADGVTGARFQITAAEPGTGAAAPSPSVIAATAGKAWIWAALAGGLLLCIVVVVVVVLVIRARAHEQNIRAWSTTSRLGTTDDELTDMAGFAVGKPMASASATSPLPMVNDAPLVTIGRGGTTSRRYRALYDFNGRQDDELTFCAGDKLVVQESYDDGWGLGHVVGSLAEGIFPMTGQVQARAQAVAEAAQDNGDDSGQAAAAAAACGNN</sequence>
<dbReference type="OrthoDB" id="5951731at2759"/>
<evidence type="ECO:0000256" key="1">
    <source>
        <dbReference type="ARBA" id="ARBA00022443"/>
    </source>
</evidence>
<keyword evidence="7" id="KW-0812">Transmembrane</keyword>
<dbReference type="EMBL" id="GL349487">
    <property type="protein sequence ID" value="KNC54224.1"/>
    <property type="molecule type" value="Genomic_DNA"/>
</dbReference>
<dbReference type="STRING" id="461836.A0A0L0DPI9"/>
<dbReference type="NCBIfam" id="TIGR02232">
    <property type="entry name" value="myxo_disulf_rpt"/>
    <property type="match status" value="2"/>
</dbReference>
<dbReference type="SMART" id="SM00326">
    <property type="entry name" value="SH3"/>
    <property type="match status" value="1"/>
</dbReference>
<dbReference type="PROSITE" id="PS50002">
    <property type="entry name" value="SH3"/>
    <property type="match status" value="1"/>
</dbReference>
<evidence type="ECO:0000256" key="3">
    <source>
        <dbReference type="ARBA" id="ARBA00022737"/>
    </source>
</evidence>
<organism evidence="11 12">
    <name type="scientific">Thecamonas trahens ATCC 50062</name>
    <dbReference type="NCBI Taxonomy" id="461836"/>
    <lineage>
        <taxon>Eukaryota</taxon>
        <taxon>Apusozoa</taxon>
        <taxon>Apusomonadida</taxon>
        <taxon>Apusomonadidae</taxon>
        <taxon>Thecamonas</taxon>
    </lineage>
</organism>
<keyword evidence="1 5" id="KW-0728">SH3 domain</keyword>
<dbReference type="Pfam" id="PF00200">
    <property type="entry name" value="Disintegrin"/>
    <property type="match status" value="1"/>
</dbReference>
<dbReference type="Gene3D" id="4.10.70.10">
    <property type="entry name" value="Disintegrin domain"/>
    <property type="match status" value="8"/>
</dbReference>
<keyword evidence="7" id="KW-0472">Membrane</keyword>
<dbReference type="GeneID" id="25568348"/>
<keyword evidence="12" id="KW-1185">Reference proteome</keyword>
<dbReference type="RefSeq" id="XP_013753862.1">
    <property type="nucleotide sequence ID" value="XM_013898408.1"/>
</dbReference>
<keyword evidence="2 8" id="KW-0732">Signal</keyword>
<evidence type="ECO:0000259" key="10">
    <source>
        <dbReference type="PROSITE" id="PS50214"/>
    </source>
</evidence>
<feature type="signal peptide" evidence="8">
    <location>
        <begin position="1"/>
        <end position="30"/>
    </location>
</feature>
<evidence type="ECO:0000256" key="2">
    <source>
        <dbReference type="ARBA" id="ARBA00022729"/>
    </source>
</evidence>
<dbReference type="CDD" id="cd00174">
    <property type="entry name" value="SH3"/>
    <property type="match status" value="1"/>
</dbReference>
<feature type="domain" description="Disintegrin" evidence="10">
    <location>
        <begin position="581"/>
        <end position="676"/>
    </location>
</feature>
<name>A0A0L0DPI9_THETB</name>
<evidence type="ECO:0000256" key="8">
    <source>
        <dbReference type="SAM" id="SignalP"/>
    </source>
</evidence>
<keyword evidence="4" id="KW-1015">Disulfide bond</keyword>
<evidence type="ECO:0000313" key="11">
    <source>
        <dbReference type="EMBL" id="KNC54224.1"/>
    </source>
</evidence>
<reference evidence="11 12" key="1">
    <citation type="submission" date="2010-05" db="EMBL/GenBank/DDBJ databases">
        <title>The Genome Sequence of Thecamonas trahens ATCC 50062.</title>
        <authorList>
            <consortium name="The Broad Institute Genome Sequencing Platform"/>
            <person name="Russ C."/>
            <person name="Cuomo C."/>
            <person name="Shea T."/>
            <person name="Young S.K."/>
            <person name="Zeng Q."/>
            <person name="Koehrsen M."/>
            <person name="Haas B."/>
            <person name="Borodovsky M."/>
            <person name="Guigo R."/>
            <person name="Alvarado L."/>
            <person name="Berlin A."/>
            <person name="Bochicchio J."/>
            <person name="Borenstein D."/>
            <person name="Chapman S."/>
            <person name="Chen Z."/>
            <person name="Freedman E."/>
            <person name="Gellesch M."/>
            <person name="Goldberg J."/>
            <person name="Griggs A."/>
            <person name="Gujja S."/>
            <person name="Heilman E."/>
            <person name="Heiman D."/>
            <person name="Hepburn T."/>
            <person name="Howarth C."/>
            <person name="Jen D."/>
            <person name="Larson L."/>
            <person name="Mehta T."/>
            <person name="Park D."/>
            <person name="Pearson M."/>
            <person name="Roberts A."/>
            <person name="Saif S."/>
            <person name="Shenoy N."/>
            <person name="Sisk P."/>
            <person name="Stolte C."/>
            <person name="Sykes S."/>
            <person name="Thomson T."/>
            <person name="Walk T."/>
            <person name="White J."/>
            <person name="Yandava C."/>
            <person name="Burger G."/>
            <person name="Gray M.W."/>
            <person name="Holland P.W.H."/>
            <person name="King N."/>
            <person name="Lang F.B.F."/>
            <person name="Roger A.J."/>
            <person name="Ruiz-Trillo I."/>
            <person name="Lander E."/>
            <person name="Nusbaum C."/>
        </authorList>
    </citation>
    <scope>NUCLEOTIDE SEQUENCE [LARGE SCALE GENOMIC DNA]</scope>
    <source>
        <strain evidence="11 12">ATCC 50062</strain>
    </source>
</reference>
<evidence type="ECO:0000259" key="9">
    <source>
        <dbReference type="PROSITE" id="PS50002"/>
    </source>
</evidence>
<protein>
    <recommendedName>
        <fullName evidence="13">Disintegrin domain-containing protein</fullName>
    </recommendedName>
</protein>
<dbReference type="InterPro" id="IPR011936">
    <property type="entry name" value="Myxo_disulph_rpt"/>
</dbReference>
<dbReference type="SUPFAM" id="SSF50044">
    <property type="entry name" value="SH3-domain"/>
    <property type="match status" value="1"/>
</dbReference>
<feature type="transmembrane region" description="Helical" evidence="7">
    <location>
        <begin position="1249"/>
        <end position="1273"/>
    </location>
</feature>
<dbReference type="SUPFAM" id="SSF55486">
    <property type="entry name" value="Metalloproteases ('zincins'), catalytic domain"/>
    <property type="match status" value="1"/>
</dbReference>
<dbReference type="PROSITE" id="PS50214">
    <property type="entry name" value="DISINTEGRIN_2"/>
    <property type="match status" value="2"/>
</dbReference>
<evidence type="ECO:0000256" key="7">
    <source>
        <dbReference type="SAM" id="Phobius"/>
    </source>
</evidence>
<proteinExistence type="predicted"/>
<dbReference type="Gene3D" id="2.60.120.380">
    <property type="match status" value="1"/>
</dbReference>
<dbReference type="Pfam" id="PF00018">
    <property type="entry name" value="SH3_1"/>
    <property type="match status" value="1"/>
</dbReference>
<gene>
    <name evidence="11" type="ORF">AMSG_10016</name>
</gene>
<feature type="region of interest" description="Disordered" evidence="6">
    <location>
        <begin position="1404"/>
        <end position="1423"/>
    </location>
</feature>
<dbReference type="Gene3D" id="2.30.30.40">
    <property type="entry name" value="SH3 Domains"/>
    <property type="match status" value="1"/>
</dbReference>
<evidence type="ECO:0000256" key="5">
    <source>
        <dbReference type="PROSITE-ProRule" id="PRU00192"/>
    </source>
</evidence>
<feature type="domain" description="SH3" evidence="9">
    <location>
        <begin position="1335"/>
        <end position="1396"/>
    </location>
</feature>
<keyword evidence="7" id="KW-1133">Transmembrane helix</keyword>
<evidence type="ECO:0000256" key="6">
    <source>
        <dbReference type="SAM" id="MobiDB-lite"/>
    </source>
</evidence>
<evidence type="ECO:0000256" key="4">
    <source>
        <dbReference type="ARBA" id="ARBA00023157"/>
    </source>
</evidence>
<dbReference type="Proteomes" id="UP000054408">
    <property type="component" value="Unassembled WGS sequence"/>
</dbReference>
<accession>A0A0L0DPI9</accession>
<feature type="chain" id="PRO_5005537715" description="Disintegrin domain-containing protein" evidence="8">
    <location>
        <begin position="31"/>
        <end position="1423"/>
    </location>
</feature>
<dbReference type="InterPro" id="IPR036436">
    <property type="entry name" value="Disintegrin_dom_sf"/>
</dbReference>
<dbReference type="PANTHER" id="PTHR11905">
    <property type="entry name" value="ADAM A DISINTEGRIN AND METALLOPROTEASE DOMAIN"/>
    <property type="match status" value="1"/>
</dbReference>
<dbReference type="InterPro" id="IPR001762">
    <property type="entry name" value="Disintegrin_dom"/>
</dbReference>
<dbReference type="InterPro" id="IPR036028">
    <property type="entry name" value="SH3-like_dom_sf"/>
</dbReference>
<evidence type="ECO:0008006" key="13">
    <source>
        <dbReference type="Google" id="ProtNLM"/>
    </source>
</evidence>
<feature type="domain" description="Disintegrin" evidence="10">
    <location>
        <begin position="767"/>
        <end position="865"/>
    </location>
</feature>